<accession>A0A380TID9</accession>
<proteinExistence type="predicted"/>
<dbReference type="AlphaFoldDB" id="A0A380TID9"/>
<evidence type="ECO:0000313" key="1">
    <source>
        <dbReference type="EMBL" id="SUS07414.1"/>
    </source>
</evidence>
<organism evidence="1">
    <name type="scientific">metagenome</name>
    <dbReference type="NCBI Taxonomy" id="256318"/>
    <lineage>
        <taxon>unclassified sequences</taxon>
        <taxon>metagenomes</taxon>
    </lineage>
</organism>
<dbReference type="EMBL" id="UIDG01000368">
    <property type="protein sequence ID" value="SUS07414.1"/>
    <property type="molecule type" value="Genomic_DNA"/>
</dbReference>
<reference evidence="1" key="1">
    <citation type="submission" date="2018-07" db="EMBL/GenBank/DDBJ databases">
        <authorList>
            <person name="Quirk P.G."/>
            <person name="Krulwich T.A."/>
        </authorList>
    </citation>
    <scope>NUCLEOTIDE SEQUENCE</scope>
</reference>
<protein>
    <submittedName>
        <fullName evidence="1">Uncharacterized protein</fullName>
    </submittedName>
</protein>
<sequence>MRPVQPKPVQAESVLALAQPSQQRSVLWSQPEPMAQAGSALVLPSQQELSAPPPEPVMRLEAVSARPVAPPWPGRPLRPAAPVQVPQAWLQAWARVWLRPRVQASIRAWG</sequence>
<gene>
    <name evidence="1" type="ORF">DF3PB_430013</name>
</gene>
<name>A0A380TID9_9ZZZZ</name>